<sequence length="139" mass="15230">MPSHMLAIHAMPRLKRLQIMGAGLRTMGLVLPELPPGHCGLQWLRVDAVSGDTLKSLLRAHAASLVELHLVAASATGDRDIESLALKKCGLPALRRVVLEKACYLNRGVCPEQLAAMRRMLPDTQVLCQSCDNVEREPF</sequence>
<dbReference type="Gene3D" id="3.80.10.10">
    <property type="entry name" value="Ribonuclease Inhibitor"/>
    <property type="match status" value="1"/>
</dbReference>
<dbReference type="AlphaFoldDB" id="A0A9C6U2F3"/>
<reference evidence="2" key="1">
    <citation type="submission" date="2025-08" db="UniProtKB">
        <authorList>
            <consortium name="RefSeq"/>
        </authorList>
    </citation>
    <scope>IDENTIFICATION</scope>
    <source>
        <tissue evidence="2">Whole organism</tissue>
    </source>
</reference>
<proteinExistence type="predicted"/>
<dbReference type="GeneID" id="127749697"/>
<dbReference type="OrthoDB" id="10613731at2759"/>
<evidence type="ECO:0000313" key="2">
    <source>
        <dbReference type="RefSeq" id="XP_052124915.1"/>
    </source>
</evidence>
<name>A0A9C6U2F3_FRAOC</name>
<dbReference type="Proteomes" id="UP000504606">
    <property type="component" value="Unplaced"/>
</dbReference>
<dbReference type="KEGG" id="foc:127749697"/>
<keyword evidence="1" id="KW-1185">Reference proteome</keyword>
<gene>
    <name evidence="2" type="primary">LOC127749697</name>
</gene>
<protein>
    <submittedName>
        <fullName evidence="2">Uncharacterized protein LOC127749697</fullName>
    </submittedName>
</protein>
<evidence type="ECO:0000313" key="1">
    <source>
        <dbReference type="Proteomes" id="UP000504606"/>
    </source>
</evidence>
<dbReference type="RefSeq" id="XP_052124915.1">
    <property type="nucleotide sequence ID" value="XM_052268955.1"/>
</dbReference>
<accession>A0A9C6U2F3</accession>
<dbReference type="InterPro" id="IPR032675">
    <property type="entry name" value="LRR_dom_sf"/>
</dbReference>
<organism evidence="1 2">
    <name type="scientific">Frankliniella occidentalis</name>
    <name type="common">Western flower thrips</name>
    <name type="synonym">Euthrips occidentalis</name>
    <dbReference type="NCBI Taxonomy" id="133901"/>
    <lineage>
        <taxon>Eukaryota</taxon>
        <taxon>Metazoa</taxon>
        <taxon>Ecdysozoa</taxon>
        <taxon>Arthropoda</taxon>
        <taxon>Hexapoda</taxon>
        <taxon>Insecta</taxon>
        <taxon>Pterygota</taxon>
        <taxon>Neoptera</taxon>
        <taxon>Paraneoptera</taxon>
        <taxon>Thysanoptera</taxon>
        <taxon>Terebrantia</taxon>
        <taxon>Thripoidea</taxon>
        <taxon>Thripidae</taxon>
        <taxon>Frankliniella</taxon>
    </lineage>
</organism>